<feature type="domain" description="DUF5933" evidence="8">
    <location>
        <begin position="26"/>
        <end position="161"/>
    </location>
</feature>
<reference evidence="9" key="2">
    <citation type="submission" date="2020-09" db="EMBL/GenBank/DDBJ databases">
        <authorList>
            <person name="Sun Q."/>
            <person name="Zhou Y."/>
        </authorList>
    </citation>
    <scope>NUCLEOTIDE SEQUENCE</scope>
    <source>
        <strain evidence="9">CGMCC 4.3508</strain>
    </source>
</reference>
<evidence type="ECO:0000259" key="8">
    <source>
        <dbReference type="Pfam" id="PF19356"/>
    </source>
</evidence>
<feature type="transmembrane region" description="Helical" evidence="6">
    <location>
        <begin position="377"/>
        <end position="398"/>
    </location>
</feature>
<dbReference type="InterPro" id="IPR026841">
    <property type="entry name" value="Aur1/Ipt1"/>
</dbReference>
<feature type="transmembrane region" description="Helical" evidence="6">
    <location>
        <begin position="202"/>
        <end position="223"/>
    </location>
</feature>
<evidence type="ECO:0000256" key="5">
    <source>
        <dbReference type="SAM" id="MobiDB-lite"/>
    </source>
</evidence>
<keyword evidence="4 6" id="KW-0472">Membrane</keyword>
<dbReference type="AlphaFoldDB" id="A0A917RTI9"/>
<dbReference type="CDD" id="cd03386">
    <property type="entry name" value="PAP2_Aur1_like"/>
    <property type="match status" value="1"/>
</dbReference>
<feature type="transmembrane region" description="Helical" evidence="6">
    <location>
        <begin position="86"/>
        <end position="105"/>
    </location>
</feature>
<feature type="transmembrane region" description="Helical" evidence="6">
    <location>
        <begin position="111"/>
        <end position="130"/>
    </location>
</feature>
<feature type="transmembrane region" description="Helical" evidence="6">
    <location>
        <begin position="334"/>
        <end position="365"/>
    </location>
</feature>
<dbReference type="GO" id="GO:0016020">
    <property type="term" value="C:membrane"/>
    <property type="evidence" value="ECO:0007669"/>
    <property type="project" value="UniProtKB-SubCell"/>
</dbReference>
<evidence type="ECO:0000256" key="3">
    <source>
        <dbReference type="ARBA" id="ARBA00022989"/>
    </source>
</evidence>
<evidence type="ECO:0000256" key="1">
    <source>
        <dbReference type="ARBA" id="ARBA00004141"/>
    </source>
</evidence>
<proteinExistence type="predicted"/>
<feature type="transmembrane region" description="Helical" evidence="6">
    <location>
        <begin position="142"/>
        <end position="161"/>
    </location>
</feature>
<dbReference type="EMBL" id="BMMH01000011">
    <property type="protein sequence ID" value="GGL28460.1"/>
    <property type="molecule type" value="Genomic_DNA"/>
</dbReference>
<feature type="transmembrane region" description="Helical" evidence="6">
    <location>
        <begin position="235"/>
        <end position="254"/>
    </location>
</feature>
<dbReference type="Pfam" id="PF19356">
    <property type="entry name" value="DUF5933"/>
    <property type="match status" value="1"/>
</dbReference>
<dbReference type="Pfam" id="PF14378">
    <property type="entry name" value="PAP2_3"/>
    <property type="match status" value="1"/>
</dbReference>
<dbReference type="InterPro" id="IPR052185">
    <property type="entry name" value="IPC_Synthase-Related"/>
</dbReference>
<evidence type="ECO:0000313" key="9">
    <source>
        <dbReference type="EMBL" id="GGL28460.1"/>
    </source>
</evidence>
<evidence type="ECO:0000256" key="4">
    <source>
        <dbReference type="ARBA" id="ARBA00023136"/>
    </source>
</evidence>
<feature type="region of interest" description="Disordered" evidence="5">
    <location>
        <begin position="455"/>
        <end position="483"/>
    </location>
</feature>
<reference evidence="9" key="1">
    <citation type="journal article" date="2014" name="Int. J. Syst. Evol. Microbiol.">
        <title>Complete genome sequence of Corynebacterium casei LMG S-19264T (=DSM 44701T), isolated from a smear-ripened cheese.</title>
        <authorList>
            <consortium name="US DOE Joint Genome Institute (JGI-PGF)"/>
            <person name="Walter F."/>
            <person name="Albersmeier A."/>
            <person name="Kalinowski J."/>
            <person name="Ruckert C."/>
        </authorList>
    </citation>
    <scope>NUCLEOTIDE SEQUENCE</scope>
    <source>
        <strain evidence="9">CGMCC 4.3508</strain>
    </source>
</reference>
<feature type="transmembrane region" description="Helical" evidence="6">
    <location>
        <begin position="25"/>
        <end position="44"/>
    </location>
</feature>
<evidence type="ECO:0000256" key="2">
    <source>
        <dbReference type="ARBA" id="ARBA00022692"/>
    </source>
</evidence>
<protein>
    <submittedName>
        <fullName evidence="9">Inositol phosphorylceramide synthase</fullName>
    </submittedName>
</protein>
<dbReference type="InterPro" id="IPR045977">
    <property type="entry name" value="DUF5933"/>
</dbReference>
<dbReference type="PANTHER" id="PTHR31310:SF7">
    <property type="entry name" value="PA-PHOSPHATASE RELATED-FAMILY PROTEIN DDB_G0268928"/>
    <property type="match status" value="1"/>
</dbReference>
<feature type="domain" description="Inositolphosphotransferase Aur1/Ipt1" evidence="7">
    <location>
        <begin position="200"/>
        <end position="363"/>
    </location>
</feature>
<name>A0A917RTI9_9NOCA</name>
<feature type="transmembrane region" description="Helical" evidence="6">
    <location>
        <begin position="410"/>
        <end position="433"/>
    </location>
</feature>
<evidence type="ECO:0000256" key="6">
    <source>
        <dbReference type="SAM" id="Phobius"/>
    </source>
</evidence>
<dbReference type="PANTHER" id="PTHR31310">
    <property type="match status" value="1"/>
</dbReference>
<sequence length="483" mass="51669">MLVENPNMGAGAAARRSVPRRGIRVAAVAAVPVLLLVLQGVAVWRGYEGPLTSLARDYVGTPKSMTVPWAGLILALVGISARRRVIAFGAAVVIDLAFAGARVLMGGPFTVGNGPVLVLTALALVAWLRWTGIERRDALHAAALGALLVLATKVGDVWLHITADVRPQVLDQYVMLADHALGDPAWVMGRVLETLGPLPDAVLHWVYIELPAAAIVVAVWQLRSVVTAGRWPNHYLVRTFLVLGLVGPLVYILFPVVGPIFAYGVDGNGFQLGNFWPNVVPPLDRAPEAIAFDSFSPRNCMPSMHTAWALALFLHTRRNADGSLAPTWLRWGGMFWLLCTLAATLGFGYHYGVDLVAGAVLCLTVESALREPERGWGWFRIRLVAGGAMVLVTLLLGYRYLAVHMADYPVVAGSIVSALLAALAAGFHATWFARRRADRPAEPAAATLPAESAEAVTATADPLDTTVVGPDGITADPVRPRVR</sequence>
<organism evidence="9 10">
    <name type="scientific">Nocardia jinanensis</name>
    <dbReference type="NCBI Taxonomy" id="382504"/>
    <lineage>
        <taxon>Bacteria</taxon>
        <taxon>Bacillati</taxon>
        <taxon>Actinomycetota</taxon>
        <taxon>Actinomycetes</taxon>
        <taxon>Mycobacteriales</taxon>
        <taxon>Nocardiaceae</taxon>
        <taxon>Nocardia</taxon>
    </lineage>
</organism>
<gene>
    <name evidence="9" type="ORF">GCM10011588_49110</name>
</gene>
<dbReference type="Proteomes" id="UP000638263">
    <property type="component" value="Unassembled WGS sequence"/>
</dbReference>
<comment type="subcellular location">
    <subcellularLocation>
        <location evidence="1">Membrane</location>
        <topology evidence="1">Multi-pass membrane protein</topology>
    </subcellularLocation>
</comment>
<evidence type="ECO:0000259" key="7">
    <source>
        <dbReference type="Pfam" id="PF14378"/>
    </source>
</evidence>
<feature type="transmembrane region" description="Helical" evidence="6">
    <location>
        <begin position="64"/>
        <end position="81"/>
    </location>
</feature>
<comment type="caution">
    <text evidence="9">The sequence shown here is derived from an EMBL/GenBank/DDBJ whole genome shotgun (WGS) entry which is preliminary data.</text>
</comment>
<keyword evidence="2 6" id="KW-0812">Transmembrane</keyword>
<keyword evidence="10" id="KW-1185">Reference proteome</keyword>
<keyword evidence="3 6" id="KW-1133">Transmembrane helix</keyword>
<accession>A0A917RTI9</accession>
<evidence type="ECO:0000313" key="10">
    <source>
        <dbReference type="Proteomes" id="UP000638263"/>
    </source>
</evidence>